<reference evidence="2 3" key="1">
    <citation type="submission" date="2019-08" db="EMBL/GenBank/DDBJ databases">
        <title>Seonamhaeicola sediminis sp. nov., isolated from marine sediment.</title>
        <authorList>
            <person name="Cao W.R."/>
        </authorList>
    </citation>
    <scope>NUCLEOTIDE SEQUENCE [LARGE SCALE GENOMIC DNA]</scope>
    <source>
        <strain evidence="2 3">1505</strain>
    </source>
</reference>
<protein>
    <submittedName>
        <fullName evidence="2">Uncharacterized protein</fullName>
    </submittedName>
</protein>
<dbReference type="AlphaFoldDB" id="A0A5C7GIJ7"/>
<sequence length="68" mass="7410">MTTRKKRILTVVLFVLIGFIGFAQKDVPPPPPPTPPPGLSIGVNAFFLAGLALILGIKKILKKERINF</sequence>
<keyword evidence="1" id="KW-1133">Transmembrane helix</keyword>
<keyword evidence="1" id="KW-0812">Transmembrane</keyword>
<evidence type="ECO:0000256" key="1">
    <source>
        <dbReference type="SAM" id="Phobius"/>
    </source>
</evidence>
<accession>A0A5C7GIJ7</accession>
<gene>
    <name evidence="2" type="ORF">FUA22_11855</name>
</gene>
<keyword evidence="1" id="KW-0472">Membrane</keyword>
<dbReference type="EMBL" id="VRKQ01000010">
    <property type="protein sequence ID" value="TXG37249.1"/>
    <property type="molecule type" value="Genomic_DNA"/>
</dbReference>
<organism evidence="2 3">
    <name type="scientific">Seonamhaeicola maritimus</name>
    <dbReference type="NCBI Taxonomy" id="2591822"/>
    <lineage>
        <taxon>Bacteria</taxon>
        <taxon>Pseudomonadati</taxon>
        <taxon>Bacteroidota</taxon>
        <taxon>Flavobacteriia</taxon>
        <taxon>Flavobacteriales</taxon>
        <taxon>Flavobacteriaceae</taxon>
    </lineage>
</organism>
<dbReference type="RefSeq" id="WP_147768601.1">
    <property type="nucleotide sequence ID" value="NZ_VRKQ01000010.1"/>
</dbReference>
<comment type="caution">
    <text evidence="2">The sequence shown here is derived from an EMBL/GenBank/DDBJ whole genome shotgun (WGS) entry which is preliminary data.</text>
</comment>
<dbReference type="Proteomes" id="UP000321080">
    <property type="component" value="Unassembled WGS sequence"/>
</dbReference>
<proteinExistence type="predicted"/>
<feature type="transmembrane region" description="Helical" evidence="1">
    <location>
        <begin position="39"/>
        <end position="57"/>
    </location>
</feature>
<evidence type="ECO:0000313" key="2">
    <source>
        <dbReference type="EMBL" id="TXG37249.1"/>
    </source>
</evidence>
<evidence type="ECO:0000313" key="3">
    <source>
        <dbReference type="Proteomes" id="UP000321080"/>
    </source>
</evidence>
<name>A0A5C7GIJ7_9FLAO</name>
<keyword evidence="3" id="KW-1185">Reference proteome</keyword>